<gene>
    <name evidence="8" type="ORF">E4K67_16195</name>
</gene>
<dbReference type="OrthoDB" id="5445144at2"/>
<organism evidence="8 9">
    <name type="scientific">Desulfosporosinus fructosivorans</name>
    <dbReference type="NCBI Taxonomy" id="2018669"/>
    <lineage>
        <taxon>Bacteria</taxon>
        <taxon>Bacillati</taxon>
        <taxon>Bacillota</taxon>
        <taxon>Clostridia</taxon>
        <taxon>Eubacteriales</taxon>
        <taxon>Desulfitobacteriaceae</taxon>
        <taxon>Desulfosporosinus</taxon>
    </lineage>
</organism>
<feature type="transmembrane region" description="Helical" evidence="6">
    <location>
        <begin position="225"/>
        <end position="251"/>
    </location>
</feature>
<feature type="transmembrane region" description="Helical" evidence="6">
    <location>
        <begin position="377"/>
        <end position="397"/>
    </location>
</feature>
<feature type="transmembrane region" description="Helical" evidence="6">
    <location>
        <begin position="468"/>
        <end position="488"/>
    </location>
</feature>
<dbReference type="Pfam" id="PF03600">
    <property type="entry name" value="CitMHS"/>
    <property type="match status" value="1"/>
</dbReference>
<dbReference type="RefSeq" id="WP_135548483.1">
    <property type="nucleotide sequence ID" value="NZ_SPQQ01000005.1"/>
</dbReference>
<protein>
    <recommendedName>
        <fullName evidence="7">Citrate transporter-like domain-containing protein</fullName>
    </recommendedName>
</protein>
<keyword evidence="9" id="KW-1185">Reference proteome</keyword>
<dbReference type="Proteomes" id="UP000298460">
    <property type="component" value="Unassembled WGS sequence"/>
</dbReference>
<name>A0A4Z0R494_9FIRM</name>
<proteinExistence type="predicted"/>
<keyword evidence="5 6" id="KW-0472">Membrane</keyword>
<dbReference type="InterPro" id="IPR004680">
    <property type="entry name" value="Cit_transptr-like_dom"/>
</dbReference>
<feature type="domain" description="Citrate transporter-like" evidence="7">
    <location>
        <begin position="61"/>
        <end position="432"/>
    </location>
</feature>
<feature type="transmembrane region" description="Helical" evidence="6">
    <location>
        <begin position="307"/>
        <end position="326"/>
    </location>
</feature>
<feature type="transmembrane region" description="Helical" evidence="6">
    <location>
        <begin position="21"/>
        <end position="40"/>
    </location>
</feature>
<feature type="transmembrane region" description="Helical" evidence="6">
    <location>
        <begin position="346"/>
        <end position="365"/>
    </location>
</feature>
<comment type="caution">
    <text evidence="8">The sequence shown here is derived from an EMBL/GenBank/DDBJ whole genome shotgun (WGS) entry which is preliminary data.</text>
</comment>
<dbReference type="EMBL" id="SPQQ01000005">
    <property type="protein sequence ID" value="TGE37374.1"/>
    <property type="molecule type" value="Genomic_DNA"/>
</dbReference>
<evidence type="ECO:0000256" key="5">
    <source>
        <dbReference type="ARBA" id="ARBA00023136"/>
    </source>
</evidence>
<evidence type="ECO:0000256" key="3">
    <source>
        <dbReference type="ARBA" id="ARBA00022692"/>
    </source>
</evidence>
<dbReference type="GO" id="GO:0005886">
    <property type="term" value="C:plasma membrane"/>
    <property type="evidence" value="ECO:0007669"/>
    <property type="project" value="TreeGrafter"/>
</dbReference>
<sequence>MSVSNKVETKNIVPKAKTKDTAYFLHCVVVLALMFGFKYIPPVAPITHLGMNLLGIFFGLLYAWTFVDMIWPSLLGIIAVGLSGFITVTAAFQDGFGNSVTLLILFALVFAVYLDSTGLTTTIAHWFISRRISIGRPYVFSLMIFLAGFVLGSFISIIACTLILWIIFYKVATELGYKPGEKYVSAMLVGIAYSCMLGGSFLPWKPLPAIILGNMNKLTGLTVSFGSFTIVGLIISILGILAYLAVMKFIIRPDVAPLQKGEDFFAEFRDEKITYQQKIGIAALGTFILMLLLPGVLPMTTPGIKQLANIGMTGSIAIVLLILVAVRIKGKPLMDFAKMANTNMNWQIIILLAASIPIANGLGAKDSGIMAFVAQNFGHYIAGLSPMMLIVSVTIVASVLTQFAHNLVAAAIMTPLMCQFAIQLGINPLVIAPFLNLALSAAIATPGASTPGALVFGNREWIPVKHAYLYNFYAFLMTLIIMVIVAIVRSMML</sequence>
<feature type="transmembrane region" description="Helical" evidence="6">
    <location>
        <begin position="429"/>
        <end position="448"/>
    </location>
</feature>
<evidence type="ECO:0000259" key="7">
    <source>
        <dbReference type="Pfam" id="PF03600"/>
    </source>
</evidence>
<feature type="transmembrane region" description="Helical" evidence="6">
    <location>
        <begin position="279"/>
        <end position="300"/>
    </location>
</feature>
<keyword evidence="4 6" id="KW-1133">Transmembrane helix</keyword>
<feature type="transmembrane region" description="Helical" evidence="6">
    <location>
        <begin position="183"/>
        <end position="204"/>
    </location>
</feature>
<evidence type="ECO:0000256" key="1">
    <source>
        <dbReference type="ARBA" id="ARBA00004141"/>
    </source>
</evidence>
<feature type="transmembrane region" description="Helical" evidence="6">
    <location>
        <begin position="403"/>
        <end position="422"/>
    </location>
</feature>
<comment type="subcellular location">
    <subcellularLocation>
        <location evidence="1">Membrane</location>
        <topology evidence="1">Multi-pass membrane protein</topology>
    </subcellularLocation>
</comment>
<keyword evidence="3 6" id="KW-0812">Transmembrane</keyword>
<evidence type="ECO:0000256" key="4">
    <source>
        <dbReference type="ARBA" id="ARBA00022989"/>
    </source>
</evidence>
<dbReference type="AlphaFoldDB" id="A0A4Z0R494"/>
<evidence type="ECO:0000256" key="6">
    <source>
        <dbReference type="SAM" id="Phobius"/>
    </source>
</evidence>
<evidence type="ECO:0000313" key="8">
    <source>
        <dbReference type="EMBL" id="TGE37374.1"/>
    </source>
</evidence>
<keyword evidence="2" id="KW-0813">Transport</keyword>
<feature type="transmembrane region" description="Helical" evidence="6">
    <location>
        <begin position="140"/>
        <end position="168"/>
    </location>
</feature>
<evidence type="ECO:0000313" key="9">
    <source>
        <dbReference type="Proteomes" id="UP000298460"/>
    </source>
</evidence>
<accession>A0A4Z0R494</accession>
<reference evidence="8 9" key="1">
    <citation type="submission" date="2019-03" db="EMBL/GenBank/DDBJ databases">
        <title>Draft Genome Sequence of Desulfosporosinus fructosivorans Strain 63.6F, Isolated from Marine Sediment in the Baltic Sea.</title>
        <authorList>
            <person name="Hausmann B."/>
            <person name="Vandieken V."/>
            <person name="Pjevac P."/>
            <person name="Schreck K."/>
            <person name="Herbold C.W."/>
            <person name="Loy A."/>
        </authorList>
    </citation>
    <scope>NUCLEOTIDE SEQUENCE [LARGE SCALE GENOMIC DNA]</scope>
    <source>
        <strain evidence="8 9">63.6F</strain>
    </source>
</reference>
<dbReference type="GO" id="GO:0022857">
    <property type="term" value="F:transmembrane transporter activity"/>
    <property type="evidence" value="ECO:0007669"/>
    <property type="project" value="TreeGrafter"/>
</dbReference>
<evidence type="ECO:0000256" key="2">
    <source>
        <dbReference type="ARBA" id="ARBA00022448"/>
    </source>
</evidence>
<dbReference type="PANTHER" id="PTHR10283">
    <property type="entry name" value="SOLUTE CARRIER FAMILY 13 MEMBER"/>
    <property type="match status" value="1"/>
</dbReference>